<keyword evidence="2" id="KW-1185">Reference proteome</keyword>
<sequence length="76" mass="8539">MDSCCLLQVGHHTERLCPLTVTDCEYSAIGCTIKFQRRDSQAHIDAFKDNHLHLACKKLVDIVNDNPRPSSDDNSP</sequence>
<evidence type="ECO:0000313" key="1">
    <source>
        <dbReference type="EMBL" id="KAJ7353890.1"/>
    </source>
</evidence>
<dbReference type="Proteomes" id="UP001163046">
    <property type="component" value="Unassembled WGS sequence"/>
</dbReference>
<dbReference type="EMBL" id="MU827338">
    <property type="protein sequence ID" value="KAJ7353890.1"/>
    <property type="molecule type" value="Genomic_DNA"/>
</dbReference>
<accession>A0A9W9YJI8</accession>
<reference evidence="1" key="1">
    <citation type="submission" date="2023-01" db="EMBL/GenBank/DDBJ databases">
        <title>Genome assembly of the deep-sea coral Lophelia pertusa.</title>
        <authorList>
            <person name="Herrera S."/>
            <person name="Cordes E."/>
        </authorList>
    </citation>
    <scope>NUCLEOTIDE SEQUENCE</scope>
    <source>
        <strain evidence="1">USNM1676648</strain>
        <tissue evidence="1">Polyp</tissue>
    </source>
</reference>
<dbReference type="AlphaFoldDB" id="A0A9W9YJI8"/>
<name>A0A9W9YJI8_9CNID</name>
<proteinExistence type="predicted"/>
<organism evidence="1 2">
    <name type="scientific">Desmophyllum pertusum</name>
    <dbReference type="NCBI Taxonomy" id="174260"/>
    <lineage>
        <taxon>Eukaryota</taxon>
        <taxon>Metazoa</taxon>
        <taxon>Cnidaria</taxon>
        <taxon>Anthozoa</taxon>
        <taxon>Hexacorallia</taxon>
        <taxon>Scleractinia</taxon>
        <taxon>Caryophylliina</taxon>
        <taxon>Caryophylliidae</taxon>
        <taxon>Desmophyllum</taxon>
    </lineage>
</organism>
<evidence type="ECO:0000313" key="2">
    <source>
        <dbReference type="Proteomes" id="UP001163046"/>
    </source>
</evidence>
<gene>
    <name evidence="1" type="ORF">OS493_031597</name>
</gene>
<protein>
    <submittedName>
        <fullName evidence="1">Uncharacterized protein</fullName>
    </submittedName>
</protein>
<comment type="caution">
    <text evidence="1">The sequence shown here is derived from an EMBL/GenBank/DDBJ whole genome shotgun (WGS) entry which is preliminary data.</text>
</comment>